<gene>
    <name evidence="11" type="ORF">DL546_006310</name>
</gene>
<dbReference type="InterPro" id="IPR018246">
    <property type="entry name" value="AP_endonuc_F2_Zn_BS"/>
</dbReference>
<keyword evidence="7" id="KW-0862">Zinc</keyword>
<dbReference type="PROSITE" id="PS00730">
    <property type="entry name" value="AP_NUCLEASE_F2_2"/>
    <property type="match status" value="1"/>
</dbReference>
<evidence type="ECO:0000256" key="3">
    <source>
        <dbReference type="ARBA" id="ARBA00021759"/>
    </source>
</evidence>
<keyword evidence="4" id="KW-0479">Metal-binding</keyword>
<keyword evidence="5" id="KW-0227">DNA damage</keyword>
<dbReference type="PANTHER" id="PTHR21445">
    <property type="entry name" value="ENDONUCLEASE IV ENDODEOXYRIBONUCLEASE IV"/>
    <property type="match status" value="1"/>
</dbReference>
<dbReference type="FunFam" id="3.20.20.150:FF:000001">
    <property type="entry name" value="Probable endonuclease 4"/>
    <property type="match status" value="1"/>
</dbReference>
<reference evidence="11 12" key="1">
    <citation type="submission" date="2018-08" db="EMBL/GenBank/DDBJ databases">
        <title>Draft genome of the lignicolous fungus Coniochaeta pulveracea.</title>
        <authorList>
            <person name="Borstlap C.J."/>
            <person name="De Witt R.N."/>
            <person name="Botha A."/>
            <person name="Volschenk H."/>
        </authorList>
    </citation>
    <scope>NUCLEOTIDE SEQUENCE [LARGE SCALE GENOMIC DNA]</scope>
    <source>
        <strain evidence="11 12">CAB683</strain>
    </source>
</reference>
<dbReference type="GO" id="GO:0006284">
    <property type="term" value="P:base-excision repair"/>
    <property type="evidence" value="ECO:0007669"/>
    <property type="project" value="TreeGrafter"/>
</dbReference>
<keyword evidence="12" id="KW-1185">Reference proteome</keyword>
<comment type="similarity">
    <text evidence="2">Belongs to the AP endonuclease 2 family.</text>
</comment>
<dbReference type="EMBL" id="QVQW01000016">
    <property type="protein sequence ID" value="RKU46109.1"/>
    <property type="molecule type" value="Genomic_DNA"/>
</dbReference>
<evidence type="ECO:0000256" key="1">
    <source>
        <dbReference type="ARBA" id="ARBA00001947"/>
    </source>
</evidence>
<dbReference type="HAMAP" id="MF_00152">
    <property type="entry name" value="Nfo"/>
    <property type="match status" value="1"/>
</dbReference>
<dbReference type="PROSITE" id="PS51432">
    <property type="entry name" value="AP_NUCLEASE_F2_4"/>
    <property type="match status" value="1"/>
</dbReference>
<dbReference type="PANTHER" id="PTHR21445:SF0">
    <property type="entry name" value="APURINIC-APYRIMIDINIC ENDONUCLEASE"/>
    <property type="match status" value="1"/>
</dbReference>
<evidence type="ECO:0000256" key="9">
    <source>
        <dbReference type="SAM" id="MobiDB-lite"/>
    </source>
</evidence>
<evidence type="ECO:0000256" key="2">
    <source>
        <dbReference type="ARBA" id="ARBA00005340"/>
    </source>
</evidence>
<feature type="domain" description="Xylose isomerase-like TIM barrel" evidence="10">
    <location>
        <begin position="174"/>
        <end position="444"/>
    </location>
</feature>
<proteinExistence type="inferred from homology"/>
<feature type="compositionally biased region" description="Acidic residues" evidence="9">
    <location>
        <begin position="111"/>
        <end position="120"/>
    </location>
</feature>
<dbReference type="SUPFAM" id="SSF51658">
    <property type="entry name" value="Xylose isomerase-like"/>
    <property type="match status" value="1"/>
</dbReference>
<comment type="caution">
    <text evidence="11">The sequence shown here is derived from an EMBL/GenBank/DDBJ whole genome shotgun (WGS) entry which is preliminary data.</text>
</comment>
<dbReference type="AlphaFoldDB" id="A0A420YDW2"/>
<feature type="region of interest" description="Disordered" evidence="9">
    <location>
        <begin position="467"/>
        <end position="535"/>
    </location>
</feature>
<dbReference type="PROSITE" id="PS00731">
    <property type="entry name" value="AP_NUCLEASE_F2_3"/>
    <property type="match status" value="1"/>
</dbReference>
<comment type="cofactor">
    <cofactor evidence="1">
        <name>Zn(2+)</name>
        <dbReference type="ChEBI" id="CHEBI:29105"/>
    </cofactor>
</comment>
<dbReference type="InterPro" id="IPR013022">
    <property type="entry name" value="Xyl_isomerase-like_TIM-brl"/>
</dbReference>
<dbReference type="STRING" id="177199.A0A420YDW2"/>
<dbReference type="CDD" id="cd00019">
    <property type="entry name" value="AP2Ec"/>
    <property type="match status" value="1"/>
</dbReference>
<evidence type="ECO:0000256" key="7">
    <source>
        <dbReference type="ARBA" id="ARBA00022833"/>
    </source>
</evidence>
<dbReference type="Pfam" id="PF01261">
    <property type="entry name" value="AP_endonuc_2"/>
    <property type="match status" value="1"/>
</dbReference>
<dbReference type="GO" id="GO:0008081">
    <property type="term" value="F:phosphoric diester hydrolase activity"/>
    <property type="evidence" value="ECO:0007669"/>
    <property type="project" value="TreeGrafter"/>
</dbReference>
<dbReference type="GO" id="GO:0005739">
    <property type="term" value="C:mitochondrion"/>
    <property type="evidence" value="ECO:0007669"/>
    <property type="project" value="TreeGrafter"/>
</dbReference>
<feature type="region of interest" description="Disordered" evidence="9">
    <location>
        <begin position="100"/>
        <end position="139"/>
    </location>
</feature>
<dbReference type="GO" id="GO:0005634">
    <property type="term" value="C:nucleus"/>
    <property type="evidence" value="ECO:0007669"/>
    <property type="project" value="TreeGrafter"/>
</dbReference>
<keyword evidence="8" id="KW-0234">DNA repair</keyword>
<evidence type="ECO:0000313" key="12">
    <source>
        <dbReference type="Proteomes" id="UP000275385"/>
    </source>
</evidence>
<dbReference type="GO" id="GO:0003677">
    <property type="term" value="F:DNA binding"/>
    <property type="evidence" value="ECO:0007669"/>
    <property type="project" value="InterPro"/>
</dbReference>
<keyword evidence="6" id="KW-0378">Hydrolase</keyword>
<evidence type="ECO:0000256" key="8">
    <source>
        <dbReference type="ARBA" id="ARBA00023204"/>
    </source>
</evidence>
<evidence type="ECO:0000256" key="5">
    <source>
        <dbReference type="ARBA" id="ARBA00022763"/>
    </source>
</evidence>
<evidence type="ECO:0000259" key="10">
    <source>
        <dbReference type="Pfam" id="PF01261"/>
    </source>
</evidence>
<sequence length="535" mass="59063">MALRHLVRRTIATVARPAASLIEMPRATRSTARKAAITEDQTEVKTVVATVKPEPDLETEPEAHSPRKVKKVVKKVTTKVKTEVRVKEEVVAPEAKTKVKTKRKAIKNEEAADEDEAGEGEDAKPAPKKRKTKAEKEAEENMILAPRTAVSSLKRSMFIGAHVSGAGGIQNSVQNALKIGANAFALFLKSQRKWESPPLAVENRDAWHVKIKELGYDAAKHVLPHGSYLVNLAQVEKDKADQAYGNFIDDLKRCDALGIELYNFHPGSTGGDTKEAAIGRIAAQLNRAHKETERVVTVLECMCGSGNVIGSTFEELRDIIALVEDKKRVGVCIDTCHAFAAGYDLRTPEAFQETMKRFDEVVGMGYLKAIHLNDSKAPFASHRDLHANIGTGFLGLRAFHNVMNFAPFQNIPVVLETPIEVKGPDGKMIEDKQIWADEIKLLESLIEADVESAEFLQKDKELQEKGAAERKRIQEQVDKKAEKDAEKAKKDALKEAKKGAKEKGSMEKFLTKKKPKKKEKENESGCDSCGEGDGE</sequence>
<dbReference type="NCBIfam" id="NF002199">
    <property type="entry name" value="PRK01060.1-4"/>
    <property type="match status" value="1"/>
</dbReference>
<dbReference type="GO" id="GO:0003906">
    <property type="term" value="F:DNA-(apurinic or apyrimidinic site) endonuclease activity"/>
    <property type="evidence" value="ECO:0007669"/>
    <property type="project" value="TreeGrafter"/>
</dbReference>
<dbReference type="InterPro" id="IPR036237">
    <property type="entry name" value="Xyl_isomerase-like_sf"/>
</dbReference>
<dbReference type="Gene3D" id="3.20.20.150">
    <property type="entry name" value="Divalent-metal-dependent TIM barrel enzymes"/>
    <property type="match status" value="1"/>
</dbReference>
<feature type="compositionally biased region" description="Basic and acidic residues" evidence="9">
    <location>
        <begin position="467"/>
        <end position="510"/>
    </location>
</feature>
<dbReference type="InterPro" id="IPR001719">
    <property type="entry name" value="AP_endonuc_2"/>
</dbReference>
<dbReference type="GO" id="GO:0008270">
    <property type="term" value="F:zinc ion binding"/>
    <property type="evidence" value="ECO:0007669"/>
    <property type="project" value="InterPro"/>
</dbReference>
<dbReference type="NCBIfam" id="TIGR00587">
    <property type="entry name" value="nfo"/>
    <property type="match status" value="1"/>
</dbReference>
<dbReference type="Proteomes" id="UP000275385">
    <property type="component" value="Unassembled WGS sequence"/>
</dbReference>
<name>A0A420YDW2_9PEZI</name>
<dbReference type="OrthoDB" id="7663182at2759"/>
<accession>A0A420YDW2</accession>
<dbReference type="SMART" id="SM00518">
    <property type="entry name" value="AP2Ec"/>
    <property type="match status" value="1"/>
</dbReference>
<evidence type="ECO:0000313" key="11">
    <source>
        <dbReference type="EMBL" id="RKU46109.1"/>
    </source>
</evidence>
<organism evidence="11 12">
    <name type="scientific">Coniochaeta pulveracea</name>
    <dbReference type="NCBI Taxonomy" id="177199"/>
    <lineage>
        <taxon>Eukaryota</taxon>
        <taxon>Fungi</taxon>
        <taxon>Dikarya</taxon>
        <taxon>Ascomycota</taxon>
        <taxon>Pezizomycotina</taxon>
        <taxon>Sordariomycetes</taxon>
        <taxon>Sordariomycetidae</taxon>
        <taxon>Coniochaetales</taxon>
        <taxon>Coniochaetaceae</taxon>
        <taxon>Coniochaeta</taxon>
    </lineage>
</organism>
<protein>
    <recommendedName>
        <fullName evidence="3">Apurinic-apyrimidinic endonuclease 1</fullName>
    </recommendedName>
</protein>
<evidence type="ECO:0000256" key="6">
    <source>
        <dbReference type="ARBA" id="ARBA00022801"/>
    </source>
</evidence>
<evidence type="ECO:0000256" key="4">
    <source>
        <dbReference type="ARBA" id="ARBA00022723"/>
    </source>
</evidence>